<name>A0AAP2GMA5_9BACT</name>
<evidence type="ECO:0000313" key="3">
    <source>
        <dbReference type="Proteomes" id="UP001319200"/>
    </source>
</evidence>
<keyword evidence="2" id="KW-0328">Glycosyltransferase</keyword>
<dbReference type="RefSeq" id="WP_254159701.1">
    <property type="nucleotide sequence ID" value="NZ_JAHESF010000001.1"/>
</dbReference>
<reference evidence="2 3" key="1">
    <citation type="submission" date="2021-05" db="EMBL/GenBank/DDBJ databases">
        <title>A Polyphasic approach of four new species of the genus Ohtaekwangia: Ohtaekwangia histidinii sp. nov., Ohtaekwangia cretensis sp. nov., Ohtaekwangia indiensis sp. nov., Ohtaekwangia reichenbachii sp. nov. from diverse environment.</title>
        <authorList>
            <person name="Octaviana S."/>
        </authorList>
    </citation>
    <scope>NUCLEOTIDE SEQUENCE [LARGE SCALE GENOMIC DNA]</scope>
    <source>
        <strain evidence="2 3">PWU4</strain>
    </source>
</reference>
<dbReference type="InterPro" id="IPR001173">
    <property type="entry name" value="Glyco_trans_2-like"/>
</dbReference>
<accession>A0AAP2GMA5</accession>
<evidence type="ECO:0000313" key="2">
    <source>
        <dbReference type="EMBL" id="MBT1695482.1"/>
    </source>
</evidence>
<dbReference type="PANTHER" id="PTHR22916">
    <property type="entry name" value="GLYCOSYLTRANSFERASE"/>
    <property type="match status" value="1"/>
</dbReference>
<keyword evidence="3" id="KW-1185">Reference proteome</keyword>
<dbReference type="EMBL" id="JAHESF010000001">
    <property type="protein sequence ID" value="MBT1695482.1"/>
    <property type="molecule type" value="Genomic_DNA"/>
</dbReference>
<dbReference type="Gene3D" id="3.90.550.10">
    <property type="entry name" value="Spore Coat Polysaccharide Biosynthesis Protein SpsA, Chain A"/>
    <property type="match status" value="2"/>
</dbReference>
<gene>
    <name evidence="2" type="ORF">KK083_01250</name>
</gene>
<dbReference type="AlphaFoldDB" id="A0AAP2GMA5"/>
<feature type="domain" description="Glycosyltransferase 2-like" evidence="1">
    <location>
        <begin position="605"/>
        <end position="724"/>
    </location>
</feature>
<sequence>METLRFKKFRIDKPVSWNTHRGGWRYVVDILQSEFHTPDGTLLLTAVEDAIKGGRPITEPWTGFIHQVPRNNLPNFPDLERLLKDKTWLASLKHCQGLFTISNYLKEYLDRQSFPFPVNCVPYAVDFQFKEFDYDAFLNSPRNLLFVGEFMRNFQAFSDLDAKGYRKLLLVSETFIRNNISLSPSVTIMDRVSDEEYDAMLARNIVFLNLLDAPANTTVVECLARNTPILINKLPGVVDYLGEDYPFYYSSLEEAAMKLSDDQLIGQTVAYLRDSPNKQKLRKEYFINAIHTGSVYRSLPIPRNQKPSGFEPFDVTVVITSYKRLYNIDGLLDALCRQEFEGSFEVILWNNNIDNAAELDNLYQKYRERLTIRLIHSTENYYCAMRLAMAHLMQGEHLLICDDDVVPGPNYITTFWNKFHQYGQDVVLCARGHLFEPHELDEQHPEKVWETLKGIRFYDESVADTYLHFFHADNCFIPKSVLLKLNAFELDNPDFILVDDYWMSYIISHELRIPILKIQLDAEMAFTPCADDKGIALFHNPKVRKERVNFYVYHMKKGWPNSIMQTSLQQNGSAGRKNNLSDNLLPAAHQPWGGKSIHFKSYDLSVVICSYSRIHHLAGLIERFQKQDFSGTFELIIWNNNVDNVKEIDRLYAAYKDLMEIKVIHSVKNYFCMPRIALTGLLRGNCVVWCDDDIIIKPNYLSHLYEKHLQFGPNALVCISGHTFLSPDIDENLPHLVWEGDGVALHTVDQDEMLVSIFHGNSCILSKELMRKAATFRMPTLETGLVDDYWLSYVLSQELGARLVKIKGDAIMSFADDANGQVAMWRNRHVRYQKIVFHLYHRRKNWIPVPDSTLVS</sequence>
<dbReference type="GO" id="GO:0016758">
    <property type="term" value="F:hexosyltransferase activity"/>
    <property type="evidence" value="ECO:0007669"/>
    <property type="project" value="UniProtKB-ARBA"/>
</dbReference>
<dbReference type="SUPFAM" id="SSF53448">
    <property type="entry name" value="Nucleotide-diphospho-sugar transferases"/>
    <property type="match status" value="2"/>
</dbReference>
<dbReference type="EC" id="2.4.-.-" evidence="2"/>
<protein>
    <submittedName>
        <fullName evidence="2">Glycosyltransferase</fullName>
        <ecNumber evidence="2">2.4.-.-</ecNumber>
    </submittedName>
</protein>
<dbReference type="Proteomes" id="UP001319200">
    <property type="component" value="Unassembled WGS sequence"/>
</dbReference>
<dbReference type="SUPFAM" id="SSF53756">
    <property type="entry name" value="UDP-Glycosyltransferase/glycogen phosphorylase"/>
    <property type="match status" value="1"/>
</dbReference>
<feature type="domain" description="Glycosyltransferase 2-like" evidence="1">
    <location>
        <begin position="316"/>
        <end position="482"/>
    </location>
</feature>
<comment type="caution">
    <text evidence="2">The sequence shown here is derived from an EMBL/GenBank/DDBJ whole genome shotgun (WGS) entry which is preliminary data.</text>
</comment>
<keyword evidence="2" id="KW-0808">Transferase</keyword>
<dbReference type="Pfam" id="PF00535">
    <property type="entry name" value="Glycos_transf_2"/>
    <property type="match status" value="2"/>
</dbReference>
<dbReference type="InterPro" id="IPR029044">
    <property type="entry name" value="Nucleotide-diphossugar_trans"/>
</dbReference>
<evidence type="ECO:0000259" key="1">
    <source>
        <dbReference type="Pfam" id="PF00535"/>
    </source>
</evidence>
<proteinExistence type="predicted"/>
<organism evidence="2 3">
    <name type="scientific">Chryseosolibacter histidini</name>
    <dbReference type="NCBI Taxonomy" id="2782349"/>
    <lineage>
        <taxon>Bacteria</taxon>
        <taxon>Pseudomonadati</taxon>
        <taxon>Bacteroidota</taxon>
        <taxon>Cytophagia</taxon>
        <taxon>Cytophagales</taxon>
        <taxon>Chryseotaleaceae</taxon>
        <taxon>Chryseosolibacter</taxon>
    </lineage>
</organism>
<dbReference type="CDD" id="cd00761">
    <property type="entry name" value="Glyco_tranf_GTA_type"/>
    <property type="match status" value="2"/>
</dbReference>